<dbReference type="RefSeq" id="WP_106511146.1">
    <property type="nucleotide sequence ID" value="NZ_PXYI01000001.1"/>
</dbReference>
<evidence type="ECO:0000313" key="2">
    <source>
        <dbReference type="Proteomes" id="UP000241167"/>
    </source>
</evidence>
<dbReference type="EMBL" id="PXYI01000001">
    <property type="protein sequence ID" value="PSJ43125.1"/>
    <property type="molecule type" value="Genomic_DNA"/>
</dbReference>
<dbReference type="OrthoDB" id="8177309at2"/>
<organism evidence="1 2">
    <name type="scientific">Allosphingosinicella deserti</name>
    <dbReference type="NCBI Taxonomy" id="2116704"/>
    <lineage>
        <taxon>Bacteria</taxon>
        <taxon>Pseudomonadati</taxon>
        <taxon>Pseudomonadota</taxon>
        <taxon>Alphaproteobacteria</taxon>
        <taxon>Sphingomonadales</taxon>
        <taxon>Sphingomonadaceae</taxon>
        <taxon>Allosphingosinicella</taxon>
    </lineage>
</organism>
<keyword evidence="2" id="KW-1185">Reference proteome</keyword>
<name>A0A2P7QYU0_9SPHN</name>
<accession>A0A2P7QYU0</accession>
<evidence type="ECO:0000313" key="1">
    <source>
        <dbReference type="EMBL" id="PSJ43125.1"/>
    </source>
</evidence>
<reference evidence="1 2" key="1">
    <citation type="submission" date="2018-03" db="EMBL/GenBank/DDBJ databases">
        <title>The draft genome of Sphingosinicella sp. GL-C-18.</title>
        <authorList>
            <person name="Liu L."/>
            <person name="Li L."/>
            <person name="Liang L."/>
            <person name="Zhang X."/>
            <person name="Wang T."/>
        </authorList>
    </citation>
    <scope>NUCLEOTIDE SEQUENCE [LARGE SCALE GENOMIC DNA]</scope>
    <source>
        <strain evidence="1 2">GL-C-18</strain>
    </source>
</reference>
<proteinExistence type="predicted"/>
<comment type="caution">
    <text evidence="1">The sequence shown here is derived from an EMBL/GenBank/DDBJ whole genome shotgun (WGS) entry which is preliminary data.</text>
</comment>
<protein>
    <submittedName>
        <fullName evidence="1">Uncharacterized protein</fullName>
    </submittedName>
</protein>
<dbReference type="Proteomes" id="UP000241167">
    <property type="component" value="Unassembled WGS sequence"/>
</dbReference>
<sequence>MNRITSRYLPRAKALVAAFENEGRPTGRAMSPAQEVRRQQSPAGWSVTRAQLARQLNERLNGASLPHQRTTSYCGCAAFLYCLLEDRPDWYVAYATAVWRGEPFNFASPHERVSIVVNATTRDSLRDIQARSGRASRISDLDWMMMASLSAATRRNRAAPSTGATPSDLFSAITWPWMIRRWFASVGASARLDSVGQGLMNGSMEDLLELLDLWGSHWLVMQIDASLLSGGGQSITQRHWVVIDPEMRPLIQAKGRSAMTPGEFARLRRARPFGAGTIPQDAYGAAAAANRQSAEYRAAPTNLRVVSWGNEHTPIWGSTIGNVADRFYGGYAFPRFNR</sequence>
<gene>
    <name evidence="1" type="ORF">C7I55_01690</name>
</gene>
<dbReference type="AlphaFoldDB" id="A0A2P7QYU0"/>